<dbReference type="AlphaFoldDB" id="A0A4Y3V7H6"/>
<evidence type="ECO:0000256" key="1">
    <source>
        <dbReference type="SAM" id="MobiDB-lite"/>
    </source>
</evidence>
<accession>A0A4Y3V7H6</accession>
<feature type="compositionally biased region" description="Basic and acidic residues" evidence="1">
    <location>
        <begin position="52"/>
        <end position="61"/>
    </location>
</feature>
<comment type="caution">
    <text evidence="2">The sequence shown here is derived from an EMBL/GenBank/DDBJ whole genome shotgun (WGS) entry which is preliminary data.</text>
</comment>
<dbReference type="RefSeq" id="WP_167529467.1">
    <property type="nucleotide sequence ID" value="NZ_BJND01000002.1"/>
</dbReference>
<dbReference type="Proteomes" id="UP000317881">
    <property type="component" value="Unassembled WGS sequence"/>
</dbReference>
<feature type="compositionally biased region" description="Basic and acidic residues" evidence="1">
    <location>
        <begin position="22"/>
        <end position="32"/>
    </location>
</feature>
<gene>
    <name evidence="2" type="ORF">SSP24_00500</name>
</gene>
<evidence type="ECO:0000313" key="2">
    <source>
        <dbReference type="EMBL" id="GEC02395.1"/>
    </source>
</evidence>
<keyword evidence="3" id="KW-1185">Reference proteome</keyword>
<proteinExistence type="predicted"/>
<evidence type="ECO:0000313" key="3">
    <source>
        <dbReference type="Proteomes" id="UP000317881"/>
    </source>
</evidence>
<organism evidence="2 3">
    <name type="scientific">Streptomyces spinoverrucosus</name>
    <dbReference type="NCBI Taxonomy" id="284043"/>
    <lineage>
        <taxon>Bacteria</taxon>
        <taxon>Bacillati</taxon>
        <taxon>Actinomycetota</taxon>
        <taxon>Actinomycetes</taxon>
        <taxon>Kitasatosporales</taxon>
        <taxon>Streptomycetaceae</taxon>
        <taxon>Streptomyces</taxon>
    </lineage>
</organism>
<dbReference type="EMBL" id="BJND01000002">
    <property type="protein sequence ID" value="GEC02395.1"/>
    <property type="molecule type" value="Genomic_DNA"/>
</dbReference>
<feature type="region of interest" description="Disordered" evidence="1">
    <location>
        <begin position="1"/>
        <end position="73"/>
    </location>
</feature>
<reference evidence="2 3" key="1">
    <citation type="submission" date="2019-06" db="EMBL/GenBank/DDBJ databases">
        <title>Whole genome shotgun sequence of Streptomyces spinoverrucosus NBRC 14228.</title>
        <authorList>
            <person name="Hosoyama A."/>
            <person name="Uohara A."/>
            <person name="Ohji S."/>
            <person name="Ichikawa N."/>
        </authorList>
    </citation>
    <scope>NUCLEOTIDE SEQUENCE [LARGE SCALE GENOMIC DNA]</scope>
    <source>
        <strain evidence="2 3">NBRC 14228</strain>
    </source>
</reference>
<sequence>MSEQTPSQAEGERDDDMGIEALLRDPGRRAADPPRTTPSQAEGERDDEEEERSLPGERGPEARSGAESQPRDR</sequence>
<name>A0A4Y3V7H6_9ACTN</name>
<protein>
    <submittedName>
        <fullName evidence="2">Uncharacterized protein</fullName>
    </submittedName>
</protein>